<keyword evidence="3" id="KW-0240">DNA-directed RNA polymerase</keyword>
<evidence type="ECO:0000256" key="1">
    <source>
        <dbReference type="ARBA" id="ARBA00004123"/>
    </source>
</evidence>
<protein>
    <recommendedName>
        <fullName evidence="9">DNA-directed RNA polymerase III subunit RPC6</fullName>
    </recommendedName>
</protein>
<feature type="chain" id="PRO_5002566847" description="DNA-directed RNA polymerase III subunit RPC6" evidence="6">
    <location>
        <begin position="17"/>
        <end position="414"/>
    </location>
</feature>
<dbReference type="SUPFAM" id="SSF46785">
    <property type="entry name" value="Winged helix' DNA-binding domain"/>
    <property type="match status" value="1"/>
</dbReference>
<comment type="similarity">
    <text evidence="2">Belongs to the eukaryotic RPC34/RPC39 RNA polymerase subunit family.</text>
</comment>
<dbReference type="Gene3D" id="1.10.10.10">
    <property type="entry name" value="Winged helix-like DNA-binding domain superfamily/Winged helix DNA-binding domain"/>
    <property type="match status" value="1"/>
</dbReference>
<dbReference type="GO" id="GO:0005666">
    <property type="term" value="C:RNA polymerase III complex"/>
    <property type="evidence" value="ECO:0007669"/>
    <property type="project" value="InterPro"/>
</dbReference>
<dbReference type="PANTHER" id="PTHR12780">
    <property type="entry name" value="RNA POLYMERASE III DNA DIRECTED , 39KD SUBUNIT-RELATED"/>
    <property type="match status" value="1"/>
</dbReference>
<dbReference type="InterPro" id="IPR007832">
    <property type="entry name" value="RNA_pol_Rpc34"/>
</dbReference>
<dbReference type="GO" id="GO:0006383">
    <property type="term" value="P:transcription by RNA polymerase III"/>
    <property type="evidence" value="ECO:0007669"/>
    <property type="project" value="InterPro"/>
</dbReference>
<gene>
    <name evidence="7" type="ORF">BN1723_014159</name>
</gene>
<evidence type="ECO:0000313" key="7">
    <source>
        <dbReference type="EMBL" id="CRK28630.1"/>
    </source>
</evidence>
<evidence type="ECO:0000256" key="4">
    <source>
        <dbReference type="ARBA" id="ARBA00023163"/>
    </source>
</evidence>
<evidence type="ECO:0000256" key="3">
    <source>
        <dbReference type="ARBA" id="ARBA00022478"/>
    </source>
</evidence>
<organism evidence="7 8">
    <name type="scientific">Verticillium longisporum</name>
    <name type="common">Verticillium dahliae var. longisporum</name>
    <dbReference type="NCBI Taxonomy" id="100787"/>
    <lineage>
        <taxon>Eukaryota</taxon>
        <taxon>Fungi</taxon>
        <taxon>Dikarya</taxon>
        <taxon>Ascomycota</taxon>
        <taxon>Pezizomycotina</taxon>
        <taxon>Sordariomycetes</taxon>
        <taxon>Hypocreomycetidae</taxon>
        <taxon>Glomerellales</taxon>
        <taxon>Plectosphaerellaceae</taxon>
        <taxon>Verticillium</taxon>
    </lineage>
</organism>
<evidence type="ECO:0008006" key="9">
    <source>
        <dbReference type="Google" id="ProtNLM"/>
    </source>
</evidence>
<dbReference type="InterPro" id="IPR036388">
    <property type="entry name" value="WH-like_DNA-bd_sf"/>
</dbReference>
<feature type="signal peptide" evidence="6">
    <location>
        <begin position="1"/>
        <end position="16"/>
    </location>
</feature>
<keyword evidence="4" id="KW-0804">Transcription</keyword>
<name>A0A0G4M403_VERLO</name>
<evidence type="ECO:0000313" key="8">
    <source>
        <dbReference type="Proteomes" id="UP000045706"/>
    </source>
</evidence>
<keyword evidence="5" id="KW-0539">Nucleus</keyword>
<evidence type="ECO:0000256" key="2">
    <source>
        <dbReference type="ARBA" id="ARBA00011038"/>
    </source>
</evidence>
<dbReference type="Proteomes" id="UP000045706">
    <property type="component" value="Unassembled WGS sequence"/>
</dbReference>
<keyword evidence="6" id="KW-0732">Signal</keyword>
<sequence length="414" mass="44737">MRNTAFLVGLAGLTSASPLAVRQTSYPQKSTSSGFTLVVNVTNPAADFCESINHYTLSSIHVGAGQALAAISTGSARVWYVNGTQQEISESKGTVLLNAVATQSGLAWRWRPKAEAAKYKLCTTDEQRMVYGMIDDAGGDGIWSKTIINRLSMNDTVMKAAIKQLHIKGLIVPFKNVEHPNKKMYIKASMQPSERATGGPWFTDQTLDEAFIEELQRVIYDYIKRQSSYFHKGGEARAAVPKKGIVKGGPPAGGRKRGAEQISDDANGGEAHAVGATQVDKTTYLPLPAGYKEYPTVRDIARFISQAGITTETTLGVDDIQKLVDVLVFDGLVEPIRVGGKHGLRVRRAAKQSLGNWAGQGADESGIERGAPEPYANGYTEAPCGRCPVFDLCEEGGPVSASNCVYYQRWLGLE</sequence>
<dbReference type="Pfam" id="PF05158">
    <property type="entry name" value="RNA_pol_Rpc34"/>
    <property type="match status" value="1"/>
</dbReference>
<proteinExistence type="inferred from homology"/>
<evidence type="ECO:0000256" key="6">
    <source>
        <dbReference type="SAM" id="SignalP"/>
    </source>
</evidence>
<dbReference type="InterPro" id="IPR036390">
    <property type="entry name" value="WH_DNA-bd_sf"/>
</dbReference>
<dbReference type="AlphaFoldDB" id="A0A0G4M403"/>
<evidence type="ECO:0000256" key="5">
    <source>
        <dbReference type="ARBA" id="ARBA00023242"/>
    </source>
</evidence>
<reference evidence="8" key="1">
    <citation type="submission" date="2015-05" db="EMBL/GenBank/DDBJ databases">
        <authorList>
            <person name="Fogelqvist Johan"/>
        </authorList>
    </citation>
    <scope>NUCLEOTIDE SEQUENCE [LARGE SCALE GENOMIC DNA]</scope>
</reference>
<accession>A0A0G4M403</accession>
<dbReference type="InterPro" id="IPR016049">
    <property type="entry name" value="RNA_pol_Rpc34-like"/>
</dbReference>
<comment type="subcellular location">
    <subcellularLocation>
        <location evidence="1">Nucleus</location>
    </subcellularLocation>
</comment>
<dbReference type="EMBL" id="CVQI01021224">
    <property type="protein sequence ID" value="CRK28630.1"/>
    <property type="molecule type" value="Genomic_DNA"/>
</dbReference>